<protein>
    <recommendedName>
        <fullName evidence="5">Secreted protein</fullName>
    </recommendedName>
</protein>
<feature type="region of interest" description="Disordered" evidence="1">
    <location>
        <begin position="97"/>
        <end position="129"/>
    </location>
</feature>
<keyword evidence="2" id="KW-0732">Signal</keyword>
<evidence type="ECO:0000256" key="1">
    <source>
        <dbReference type="SAM" id="MobiDB-lite"/>
    </source>
</evidence>
<evidence type="ECO:0000313" key="3">
    <source>
        <dbReference type="EMBL" id="CAB3257045.1"/>
    </source>
</evidence>
<name>A0A8S1BG08_ARCPL</name>
<reference evidence="3 4" key="1">
    <citation type="submission" date="2020-04" db="EMBL/GenBank/DDBJ databases">
        <authorList>
            <person name="Wallbank WR R."/>
            <person name="Pardo Diaz C."/>
            <person name="Kozak K."/>
            <person name="Martin S."/>
            <person name="Jiggins C."/>
            <person name="Moest M."/>
            <person name="Warren A I."/>
            <person name="Byers J.R.P. K."/>
            <person name="Montejo-Kovacevich G."/>
            <person name="Yen C E."/>
        </authorList>
    </citation>
    <scope>NUCLEOTIDE SEQUENCE [LARGE SCALE GENOMIC DNA]</scope>
</reference>
<feature type="chain" id="PRO_5035748432" description="Secreted protein" evidence="2">
    <location>
        <begin position="28"/>
        <end position="129"/>
    </location>
</feature>
<sequence>MSVEDRGRNVQMVGLFMVIVVVRWLRAGAPQPPDGVACRHQPRESVTSHSRERYARIITPRSTSPGMLCNGVAFCVEIVMKSLSFGTCARDVGRASTGRASRAMRRRAPHPSASFASPVLAPSHTTLVP</sequence>
<proteinExistence type="predicted"/>
<dbReference type="OrthoDB" id="7397667at2759"/>
<keyword evidence="4" id="KW-1185">Reference proteome</keyword>
<dbReference type="EMBL" id="CADEBC010000590">
    <property type="protein sequence ID" value="CAB3257045.1"/>
    <property type="molecule type" value="Genomic_DNA"/>
</dbReference>
<evidence type="ECO:0008006" key="5">
    <source>
        <dbReference type="Google" id="ProtNLM"/>
    </source>
</evidence>
<accession>A0A8S1BG08</accession>
<feature type="region of interest" description="Disordered" evidence="1">
    <location>
        <begin position="31"/>
        <end position="50"/>
    </location>
</feature>
<feature type="signal peptide" evidence="2">
    <location>
        <begin position="1"/>
        <end position="27"/>
    </location>
</feature>
<comment type="caution">
    <text evidence="3">The sequence shown here is derived from an EMBL/GenBank/DDBJ whole genome shotgun (WGS) entry which is preliminary data.</text>
</comment>
<evidence type="ECO:0000313" key="4">
    <source>
        <dbReference type="Proteomes" id="UP000494106"/>
    </source>
</evidence>
<dbReference type="AlphaFoldDB" id="A0A8S1BG08"/>
<dbReference type="Proteomes" id="UP000494106">
    <property type="component" value="Unassembled WGS sequence"/>
</dbReference>
<evidence type="ECO:0000256" key="2">
    <source>
        <dbReference type="SAM" id="SignalP"/>
    </source>
</evidence>
<organism evidence="3 4">
    <name type="scientific">Arctia plantaginis</name>
    <name type="common">Wood tiger moth</name>
    <name type="synonym">Phalaena plantaginis</name>
    <dbReference type="NCBI Taxonomy" id="874455"/>
    <lineage>
        <taxon>Eukaryota</taxon>
        <taxon>Metazoa</taxon>
        <taxon>Ecdysozoa</taxon>
        <taxon>Arthropoda</taxon>
        <taxon>Hexapoda</taxon>
        <taxon>Insecta</taxon>
        <taxon>Pterygota</taxon>
        <taxon>Neoptera</taxon>
        <taxon>Endopterygota</taxon>
        <taxon>Lepidoptera</taxon>
        <taxon>Glossata</taxon>
        <taxon>Ditrysia</taxon>
        <taxon>Noctuoidea</taxon>
        <taxon>Erebidae</taxon>
        <taxon>Arctiinae</taxon>
        <taxon>Arctia</taxon>
    </lineage>
</organism>
<gene>
    <name evidence="3" type="ORF">APLA_LOCUS15738</name>
</gene>